<keyword evidence="4" id="KW-1185">Reference proteome</keyword>
<feature type="signal peptide" evidence="2">
    <location>
        <begin position="1"/>
        <end position="20"/>
    </location>
</feature>
<organism evidence="3 4">
    <name type="scientific">Bimuria novae-zelandiae CBS 107.79</name>
    <dbReference type="NCBI Taxonomy" id="1447943"/>
    <lineage>
        <taxon>Eukaryota</taxon>
        <taxon>Fungi</taxon>
        <taxon>Dikarya</taxon>
        <taxon>Ascomycota</taxon>
        <taxon>Pezizomycotina</taxon>
        <taxon>Dothideomycetes</taxon>
        <taxon>Pleosporomycetidae</taxon>
        <taxon>Pleosporales</taxon>
        <taxon>Massarineae</taxon>
        <taxon>Didymosphaeriaceae</taxon>
        <taxon>Bimuria</taxon>
    </lineage>
</organism>
<keyword evidence="2" id="KW-0732">Signal</keyword>
<sequence length="210" mass="22531">MLSSLLVACLAASSTPLTAAKTFWWSYQTENNTESYDPVFEICANGNATSCAACTSKDDNIGARLCESSKKLDNVCYEPKREETCCKDKYGNFYCAYTEDNIAFCCREGEDVEDCGKSLNQILSEDGNDDQATASVTSAFQPSMTAADQSIVARPERTTPPNIAPGLTETHIKDPEVKKKISAAVKIGIAIGAFAGVAILTTLAIMGLIH</sequence>
<evidence type="ECO:0000313" key="3">
    <source>
        <dbReference type="EMBL" id="KAF1975683.1"/>
    </source>
</evidence>
<evidence type="ECO:0000256" key="1">
    <source>
        <dbReference type="SAM" id="Phobius"/>
    </source>
</evidence>
<accession>A0A6A5VDU7</accession>
<gene>
    <name evidence="3" type="ORF">BU23DRAFT_66385</name>
</gene>
<evidence type="ECO:0000256" key="2">
    <source>
        <dbReference type="SAM" id="SignalP"/>
    </source>
</evidence>
<reference evidence="3" key="1">
    <citation type="journal article" date="2020" name="Stud. Mycol.">
        <title>101 Dothideomycetes genomes: a test case for predicting lifestyles and emergence of pathogens.</title>
        <authorList>
            <person name="Haridas S."/>
            <person name="Albert R."/>
            <person name="Binder M."/>
            <person name="Bloem J."/>
            <person name="Labutti K."/>
            <person name="Salamov A."/>
            <person name="Andreopoulos B."/>
            <person name="Baker S."/>
            <person name="Barry K."/>
            <person name="Bills G."/>
            <person name="Bluhm B."/>
            <person name="Cannon C."/>
            <person name="Castanera R."/>
            <person name="Culley D."/>
            <person name="Daum C."/>
            <person name="Ezra D."/>
            <person name="Gonzalez J."/>
            <person name="Henrissat B."/>
            <person name="Kuo A."/>
            <person name="Liang C."/>
            <person name="Lipzen A."/>
            <person name="Lutzoni F."/>
            <person name="Magnuson J."/>
            <person name="Mondo S."/>
            <person name="Nolan M."/>
            <person name="Ohm R."/>
            <person name="Pangilinan J."/>
            <person name="Park H.-J."/>
            <person name="Ramirez L."/>
            <person name="Alfaro M."/>
            <person name="Sun H."/>
            <person name="Tritt A."/>
            <person name="Yoshinaga Y."/>
            <person name="Zwiers L.-H."/>
            <person name="Turgeon B."/>
            <person name="Goodwin S."/>
            <person name="Spatafora J."/>
            <person name="Crous P."/>
            <person name="Grigoriev I."/>
        </authorList>
    </citation>
    <scope>NUCLEOTIDE SEQUENCE</scope>
    <source>
        <strain evidence="3">CBS 107.79</strain>
    </source>
</reference>
<feature type="transmembrane region" description="Helical" evidence="1">
    <location>
        <begin position="187"/>
        <end position="209"/>
    </location>
</feature>
<feature type="chain" id="PRO_5025539768" evidence="2">
    <location>
        <begin position="21"/>
        <end position="210"/>
    </location>
</feature>
<evidence type="ECO:0000313" key="4">
    <source>
        <dbReference type="Proteomes" id="UP000800036"/>
    </source>
</evidence>
<dbReference type="EMBL" id="ML976669">
    <property type="protein sequence ID" value="KAF1975683.1"/>
    <property type="molecule type" value="Genomic_DNA"/>
</dbReference>
<keyword evidence="1" id="KW-1133">Transmembrane helix</keyword>
<dbReference type="AlphaFoldDB" id="A0A6A5VDU7"/>
<proteinExistence type="predicted"/>
<name>A0A6A5VDU7_9PLEO</name>
<keyword evidence="1" id="KW-0472">Membrane</keyword>
<protein>
    <submittedName>
        <fullName evidence="3">Uncharacterized protein</fullName>
    </submittedName>
</protein>
<dbReference type="Proteomes" id="UP000800036">
    <property type="component" value="Unassembled WGS sequence"/>
</dbReference>
<keyword evidence="1" id="KW-0812">Transmembrane</keyword>
<dbReference type="OrthoDB" id="3800140at2759"/>